<dbReference type="AlphaFoldDB" id="D8TJT9"/>
<dbReference type="Pfam" id="PF00763">
    <property type="entry name" value="THF_DHG_CYH"/>
    <property type="match status" value="1"/>
</dbReference>
<dbReference type="InterPro" id="IPR020867">
    <property type="entry name" value="THF_DH/CycHdrlase_CS"/>
</dbReference>
<evidence type="ECO:0000256" key="2">
    <source>
        <dbReference type="ARBA" id="ARBA00011738"/>
    </source>
</evidence>
<comment type="similarity">
    <text evidence="11">Belongs to the tetrahydrofolate dehydrogenase/cyclohydrolase family.</text>
</comment>
<feature type="domain" description="Tetrahydrofolate dehydrogenase/cyclohydrolase catalytic" evidence="12">
    <location>
        <begin position="88"/>
        <end position="203"/>
    </location>
</feature>
<dbReference type="RefSeq" id="XP_002946721.1">
    <property type="nucleotide sequence ID" value="XM_002946675.1"/>
</dbReference>
<evidence type="ECO:0000256" key="3">
    <source>
        <dbReference type="ARBA" id="ARBA00022563"/>
    </source>
</evidence>
<protein>
    <submittedName>
        <fullName evidence="14">Uncharacterized protein</fullName>
    </submittedName>
</protein>
<dbReference type="NCBIfam" id="NF010783">
    <property type="entry name" value="PRK14186.1"/>
    <property type="match status" value="1"/>
</dbReference>
<evidence type="ECO:0000256" key="4">
    <source>
        <dbReference type="ARBA" id="ARBA00022801"/>
    </source>
</evidence>
<dbReference type="Pfam" id="PF02882">
    <property type="entry name" value="THF_DHG_CYH_C"/>
    <property type="match status" value="1"/>
</dbReference>
<dbReference type="GO" id="GO:0035999">
    <property type="term" value="P:tetrahydrofolate interconversion"/>
    <property type="evidence" value="ECO:0007669"/>
    <property type="project" value="TreeGrafter"/>
</dbReference>
<dbReference type="PROSITE" id="PS00766">
    <property type="entry name" value="THF_DHG_CYH_1"/>
    <property type="match status" value="1"/>
</dbReference>
<comment type="catalytic activity">
    <reaction evidence="8">
        <text>(6R)-5,10-methenyltetrahydrofolate + H2O = (6R)-10-formyltetrahydrofolate + H(+)</text>
        <dbReference type="Rhea" id="RHEA:23700"/>
        <dbReference type="ChEBI" id="CHEBI:15377"/>
        <dbReference type="ChEBI" id="CHEBI:15378"/>
        <dbReference type="ChEBI" id="CHEBI:57455"/>
        <dbReference type="ChEBI" id="CHEBI:195366"/>
        <dbReference type="EC" id="3.5.4.9"/>
    </reaction>
</comment>
<reference evidence="14 15" key="1">
    <citation type="journal article" date="2010" name="Science">
        <title>Genomic analysis of organismal complexity in the multicellular green alga Volvox carteri.</title>
        <authorList>
            <person name="Prochnik S.E."/>
            <person name="Umen J."/>
            <person name="Nedelcu A.M."/>
            <person name="Hallmann A."/>
            <person name="Miller S.M."/>
            <person name="Nishii I."/>
            <person name="Ferris P."/>
            <person name="Kuo A."/>
            <person name="Mitros T."/>
            <person name="Fritz-Laylin L.K."/>
            <person name="Hellsten U."/>
            <person name="Chapman J."/>
            <person name="Simakov O."/>
            <person name="Rensing S.A."/>
            <person name="Terry A."/>
            <person name="Pangilinan J."/>
            <person name="Kapitonov V."/>
            <person name="Jurka J."/>
            <person name="Salamov A."/>
            <person name="Shapiro H."/>
            <person name="Schmutz J."/>
            <person name="Grimwood J."/>
            <person name="Lindquist E."/>
            <person name="Lucas S."/>
            <person name="Grigoriev I.V."/>
            <person name="Schmitt R."/>
            <person name="Kirk D."/>
            <person name="Rokhsar D.S."/>
        </authorList>
    </citation>
    <scope>NUCLEOTIDE SEQUENCE [LARGE SCALE GENOMIC DNA]</scope>
    <source>
        <strain evidence="15">f. Nagariensis / Eve</strain>
    </source>
</reference>
<dbReference type="GO" id="GO:0004488">
    <property type="term" value="F:methylenetetrahydrofolate dehydrogenase (NADP+) activity"/>
    <property type="evidence" value="ECO:0007669"/>
    <property type="project" value="UniProtKB-EC"/>
</dbReference>
<evidence type="ECO:0000256" key="11">
    <source>
        <dbReference type="ARBA" id="ARBA00061364"/>
    </source>
</evidence>
<dbReference type="InterPro" id="IPR036291">
    <property type="entry name" value="NAD(P)-bd_dom_sf"/>
</dbReference>
<evidence type="ECO:0000256" key="8">
    <source>
        <dbReference type="ARBA" id="ARBA00036357"/>
    </source>
</evidence>
<comment type="pathway">
    <text evidence="1">One-carbon metabolism; tetrahydrofolate interconversion.</text>
</comment>
<proteinExistence type="inferred from homology"/>
<dbReference type="PANTHER" id="PTHR48099:SF5">
    <property type="entry name" value="C-1-TETRAHYDROFOLATE SYNTHASE, CYTOPLASMIC"/>
    <property type="match status" value="1"/>
</dbReference>
<dbReference type="PRINTS" id="PR00085">
    <property type="entry name" value="THFDHDRGNASE"/>
</dbReference>
<gene>
    <name evidence="14" type="ORF">VOLCADRAFT_103143</name>
</gene>
<keyword evidence="3" id="KW-0554">One-carbon metabolism</keyword>
<comment type="catalytic activity">
    <reaction evidence="9">
        <text>(6R)-5,10-methylene-5,6,7,8-tetrahydrofolate + NADP(+) = (6R)-5,10-methenyltetrahydrofolate + NADPH</text>
        <dbReference type="Rhea" id="RHEA:22812"/>
        <dbReference type="ChEBI" id="CHEBI:15636"/>
        <dbReference type="ChEBI" id="CHEBI:57455"/>
        <dbReference type="ChEBI" id="CHEBI:57783"/>
        <dbReference type="ChEBI" id="CHEBI:58349"/>
        <dbReference type="EC" id="1.5.1.5"/>
    </reaction>
</comment>
<feature type="domain" description="Tetrahydrofolate dehydrogenase/cyclohydrolase NAD(P)-binding" evidence="13">
    <location>
        <begin position="224"/>
        <end position="371"/>
    </location>
</feature>
<keyword evidence="15" id="KW-1185">Reference proteome</keyword>
<keyword evidence="5" id="KW-0521">NADP</keyword>
<dbReference type="PROSITE" id="PS00767">
    <property type="entry name" value="THF_DHG_CYH_2"/>
    <property type="match status" value="1"/>
</dbReference>
<dbReference type="FunFam" id="3.40.50.720:FF:000006">
    <property type="entry name" value="Bifunctional protein FolD"/>
    <property type="match status" value="1"/>
</dbReference>
<comment type="function">
    <text evidence="10">Catalyzes the oxidation of 5,10-methylenetetrahydrofolate to 5,10-methenyltetrahydrofolate and then the hydrolysis of 5,10-methenyltetrahydrofolate to 10-formyltetrahydrofolate.</text>
</comment>
<dbReference type="CDD" id="cd01080">
    <property type="entry name" value="NAD_bind_m-THF_DH_Cyclohyd"/>
    <property type="match status" value="1"/>
</dbReference>
<evidence type="ECO:0000256" key="6">
    <source>
        <dbReference type="ARBA" id="ARBA00023002"/>
    </source>
</evidence>
<organism evidence="15">
    <name type="scientific">Volvox carteri f. nagariensis</name>
    <dbReference type="NCBI Taxonomy" id="3068"/>
    <lineage>
        <taxon>Eukaryota</taxon>
        <taxon>Viridiplantae</taxon>
        <taxon>Chlorophyta</taxon>
        <taxon>core chlorophytes</taxon>
        <taxon>Chlorophyceae</taxon>
        <taxon>CS clade</taxon>
        <taxon>Chlamydomonadales</taxon>
        <taxon>Volvocaceae</taxon>
        <taxon>Volvox</taxon>
    </lineage>
</organism>
<evidence type="ECO:0000256" key="7">
    <source>
        <dbReference type="ARBA" id="ARBA00023268"/>
    </source>
</evidence>
<keyword evidence="4" id="KW-0378">Hydrolase</keyword>
<dbReference type="GeneID" id="9617922"/>
<evidence type="ECO:0000259" key="13">
    <source>
        <dbReference type="Pfam" id="PF02882"/>
    </source>
</evidence>
<keyword evidence="7" id="KW-0511">Multifunctional enzyme</keyword>
<dbReference type="InterPro" id="IPR046346">
    <property type="entry name" value="Aminoacid_DH-like_N_sf"/>
</dbReference>
<accession>D8TJT9</accession>
<evidence type="ECO:0000313" key="15">
    <source>
        <dbReference type="Proteomes" id="UP000001058"/>
    </source>
</evidence>
<dbReference type="STRING" id="3068.D8TJT9"/>
<dbReference type="InParanoid" id="D8TJT9"/>
<dbReference type="HAMAP" id="MF_01576">
    <property type="entry name" value="THF_DHG_CYH"/>
    <property type="match status" value="1"/>
</dbReference>
<dbReference type="EMBL" id="GL378325">
    <property type="protein sequence ID" value="EFJ51947.1"/>
    <property type="molecule type" value="Genomic_DNA"/>
</dbReference>
<dbReference type="GO" id="GO:0005829">
    <property type="term" value="C:cytosol"/>
    <property type="evidence" value="ECO:0007669"/>
    <property type="project" value="TreeGrafter"/>
</dbReference>
<evidence type="ECO:0000259" key="12">
    <source>
        <dbReference type="Pfam" id="PF00763"/>
    </source>
</evidence>
<dbReference type="GO" id="GO:0004477">
    <property type="term" value="F:methenyltetrahydrofolate cyclohydrolase activity"/>
    <property type="evidence" value="ECO:0007669"/>
    <property type="project" value="UniProtKB-EC"/>
</dbReference>
<dbReference type="PANTHER" id="PTHR48099">
    <property type="entry name" value="C-1-TETRAHYDROFOLATE SYNTHASE, CYTOPLASMIC-RELATED"/>
    <property type="match status" value="1"/>
</dbReference>
<evidence type="ECO:0000313" key="14">
    <source>
        <dbReference type="EMBL" id="EFJ51947.1"/>
    </source>
</evidence>
<comment type="subunit">
    <text evidence="2">Homodimer.</text>
</comment>
<dbReference type="eggNOG" id="KOG0089">
    <property type="taxonomic scope" value="Eukaryota"/>
</dbReference>
<dbReference type="Gene3D" id="3.40.50.720">
    <property type="entry name" value="NAD(P)-binding Rossmann-like Domain"/>
    <property type="match status" value="1"/>
</dbReference>
<dbReference type="Proteomes" id="UP000001058">
    <property type="component" value="Unassembled WGS sequence"/>
</dbReference>
<dbReference type="SUPFAM" id="SSF51735">
    <property type="entry name" value="NAD(P)-binding Rossmann-fold domains"/>
    <property type="match status" value="1"/>
</dbReference>
<dbReference type="OrthoDB" id="5126881at2759"/>
<dbReference type="FunFam" id="3.40.50.10860:FF:000001">
    <property type="entry name" value="Bifunctional protein FolD"/>
    <property type="match status" value="1"/>
</dbReference>
<keyword evidence="6" id="KW-0560">Oxidoreductase</keyword>
<dbReference type="Gene3D" id="3.40.50.10860">
    <property type="entry name" value="Leucine Dehydrogenase, chain A, domain 1"/>
    <property type="match status" value="1"/>
</dbReference>
<dbReference type="SUPFAM" id="SSF53223">
    <property type="entry name" value="Aminoacid dehydrogenase-like, N-terminal domain"/>
    <property type="match status" value="1"/>
</dbReference>
<dbReference type="InterPro" id="IPR020630">
    <property type="entry name" value="THF_DH/CycHdrlase_cat_dom"/>
</dbReference>
<evidence type="ECO:0000256" key="1">
    <source>
        <dbReference type="ARBA" id="ARBA00004777"/>
    </source>
</evidence>
<evidence type="ECO:0000256" key="5">
    <source>
        <dbReference type="ARBA" id="ARBA00022857"/>
    </source>
</evidence>
<dbReference type="InterPro" id="IPR000672">
    <property type="entry name" value="THF_DH/CycHdrlase"/>
</dbReference>
<name>D8TJT9_VOLCA</name>
<evidence type="ECO:0000256" key="10">
    <source>
        <dbReference type="ARBA" id="ARBA00058319"/>
    </source>
</evidence>
<dbReference type="KEGG" id="vcn:VOLCADRAFT_103143"/>
<sequence>MCTSSSASSTIWAPHLHRIHVILHPHCWPTTDLRGLPTLRFRFASRPARTFLALSEKHNHTATNCHGPQLPSPSIGCRPRRGPHARLIDGKAIADTIRSEIAAEVAAMKQQYGLTPGLAVVLVGSRKDSETYVRSKKKACAEVGFDSYGTDLPADVSEEELLKVVESYNADPRVHGILVQLPLPKHISEKRILDAISIDKDVDGFHPLNIGSLAMRGRDPLFVPCTPKGCIELLERMKVPISGRRACVIGRSNIVGMPAALLLQRRDATVTMVHSKTPDAQRICSEADIVIAACGVAEMVTGDWIKPGAVVIDVGINAKDDPTAKKGYRLVGDVEFAGAAAKASLITPVPGGVGPMTIAMLLQNTLEGARRAAKGESAGKH</sequence>
<evidence type="ECO:0000256" key="9">
    <source>
        <dbReference type="ARBA" id="ARBA00052194"/>
    </source>
</evidence>
<dbReference type="InterPro" id="IPR020631">
    <property type="entry name" value="THF_DH/CycHdrlase_NAD-bd_dom"/>
</dbReference>